<dbReference type="InterPro" id="IPR025396">
    <property type="entry name" value="DUF4302"/>
</dbReference>
<dbReference type="EMBL" id="LR590484">
    <property type="protein sequence ID" value="VTR39678.1"/>
    <property type="molecule type" value="Genomic_DNA"/>
</dbReference>
<dbReference type="Pfam" id="PF14135">
    <property type="entry name" value="DUF4302"/>
    <property type="match status" value="1"/>
</dbReference>
<dbReference type="GeneID" id="78462945"/>
<evidence type="ECO:0000313" key="1">
    <source>
        <dbReference type="EMBL" id="VTR39678.1"/>
    </source>
</evidence>
<name>A0A4V6KQM2_9SPHI</name>
<sequence>MKFKLFILGVTILFLNASCEKKMDHIFDENPTERLNASVANVYSKLQSNKNGWIIKYFPSNGLEFGGYTLFAKFNNSTDVSVEGDFTTLSAQVSTYTVAPGAGPILTFDTYNRIFHYFALPGVFNREAAYQLPGFLSTQIGASNEGMKGENDFLVTKVSSDSIVMEGRKSYNKIVLLPVKSDEASTIVASYRAAVEKFHVFSNYMFEVGTESFPATFATVATKRALLIAGNTKPLAYRYTPVGLDFYTEYDVSGVKFRELKYVEPTDGYLKGYFTNDEGTIKLVPQS</sequence>
<reference evidence="1 2" key="1">
    <citation type="submission" date="2019-05" db="EMBL/GenBank/DDBJ databases">
        <authorList>
            <consortium name="Pathogen Informatics"/>
        </authorList>
    </citation>
    <scope>NUCLEOTIDE SEQUENCE [LARGE SCALE GENOMIC DNA]</scope>
    <source>
        <strain evidence="1 2">NCTC11429</strain>
    </source>
</reference>
<gene>
    <name evidence="1" type="ORF">NCTC11429_02222</name>
</gene>
<protein>
    <recommendedName>
        <fullName evidence="3">DUF4302 domain-containing protein</fullName>
    </recommendedName>
</protein>
<dbReference type="STRING" id="1123265.GCA_000686625_01086"/>
<dbReference type="AlphaFoldDB" id="A0A4V6KQM2"/>
<evidence type="ECO:0008006" key="3">
    <source>
        <dbReference type="Google" id="ProtNLM"/>
    </source>
</evidence>
<dbReference type="KEGG" id="stha:NCTC11429_02222"/>
<evidence type="ECO:0000313" key="2">
    <source>
        <dbReference type="Proteomes" id="UP000308196"/>
    </source>
</evidence>
<organism evidence="1 2">
    <name type="scientific">Sphingobacterium thalpophilum</name>
    <dbReference type="NCBI Taxonomy" id="259"/>
    <lineage>
        <taxon>Bacteria</taxon>
        <taxon>Pseudomonadati</taxon>
        <taxon>Bacteroidota</taxon>
        <taxon>Sphingobacteriia</taxon>
        <taxon>Sphingobacteriales</taxon>
        <taxon>Sphingobacteriaceae</taxon>
        <taxon>Sphingobacterium</taxon>
    </lineage>
</organism>
<accession>A0A4V6KQM2</accession>
<proteinExistence type="predicted"/>
<dbReference type="RefSeq" id="WP_028072058.1">
    <property type="nucleotide sequence ID" value="NZ_JBPFQZ010000013.1"/>
</dbReference>
<dbReference type="Proteomes" id="UP000308196">
    <property type="component" value="Chromosome"/>
</dbReference>